<evidence type="ECO:0000313" key="2">
    <source>
        <dbReference type="Proteomes" id="UP001159363"/>
    </source>
</evidence>
<dbReference type="Proteomes" id="UP001159363">
    <property type="component" value="Chromosome X"/>
</dbReference>
<proteinExistence type="predicted"/>
<reference evidence="1 2" key="1">
    <citation type="submission" date="2023-02" db="EMBL/GenBank/DDBJ databases">
        <title>LHISI_Scaffold_Assembly.</title>
        <authorList>
            <person name="Stuart O.P."/>
            <person name="Cleave R."/>
            <person name="Magrath M.J.L."/>
            <person name="Mikheyev A.S."/>
        </authorList>
    </citation>
    <scope>NUCLEOTIDE SEQUENCE [LARGE SCALE GENOMIC DNA]</scope>
    <source>
        <strain evidence="1">Daus_M_001</strain>
        <tissue evidence="1">Leg muscle</tissue>
    </source>
</reference>
<sequence>MKIYDCAEKFAKEDSIPGNDGHKCLKEAMADPILKVRLAASLISECEPFIERFKSQKLLVPFLYMTLEEVVRNLLMSKLMTLDLSNRLTCFYPKVLLFQSGLGMKRVDIFLDDYMVPKEYPKTWHRGPKNSTLL</sequence>
<keyword evidence="2" id="KW-1185">Reference proteome</keyword>
<comment type="caution">
    <text evidence="1">The sequence shown here is derived from an EMBL/GenBank/DDBJ whole genome shotgun (WGS) entry which is preliminary data.</text>
</comment>
<dbReference type="EMBL" id="JARBHB010000004">
    <property type="protein sequence ID" value="KAJ8885190.1"/>
    <property type="molecule type" value="Genomic_DNA"/>
</dbReference>
<gene>
    <name evidence="1" type="ORF">PR048_011386</name>
</gene>
<accession>A0ABQ9HLY6</accession>
<name>A0ABQ9HLY6_9NEOP</name>
<protein>
    <submittedName>
        <fullName evidence="1">Uncharacterized protein</fullName>
    </submittedName>
</protein>
<organism evidence="1 2">
    <name type="scientific">Dryococelus australis</name>
    <dbReference type="NCBI Taxonomy" id="614101"/>
    <lineage>
        <taxon>Eukaryota</taxon>
        <taxon>Metazoa</taxon>
        <taxon>Ecdysozoa</taxon>
        <taxon>Arthropoda</taxon>
        <taxon>Hexapoda</taxon>
        <taxon>Insecta</taxon>
        <taxon>Pterygota</taxon>
        <taxon>Neoptera</taxon>
        <taxon>Polyneoptera</taxon>
        <taxon>Phasmatodea</taxon>
        <taxon>Verophasmatodea</taxon>
        <taxon>Anareolatae</taxon>
        <taxon>Phasmatidae</taxon>
        <taxon>Eurycanthinae</taxon>
        <taxon>Dryococelus</taxon>
    </lineage>
</organism>
<evidence type="ECO:0000313" key="1">
    <source>
        <dbReference type="EMBL" id="KAJ8885190.1"/>
    </source>
</evidence>